<evidence type="ECO:0000313" key="21">
    <source>
        <dbReference type="EMBL" id="ORY64888.1"/>
    </source>
</evidence>
<dbReference type="GO" id="GO:0043015">
    <property type="term" value="F:gamma-tubulin binding"/>
    <property type="evidence" value="ECO:0007669"/>
    <property type="project" value="InterPro"/>
</dbReference>
<evidence type="ECO:0000256" key="11">
    <source>
        <dbReference type="ARBA" id="ARBA00022776"/>
    </source>
</evidence>
<evidence type="ECO:0000256" key="6">
    <source>
        <dbReference type="ARBA" id="ARBA00014520"/>
    </source>
</evidence>
<keyword evidence="14" id="KW-0206">Cytoskeleton</keyword>
<dbReference type="FunFam" id="1.20.120.1900:FF:000013">
    <property type="entry name" value="Spindle pole body component"/>
    <property type="match status" value="1"/>
</dbReference>
<dbReference type="GO" id="GO:0044732">
    <property type="term" value="C:mitotic spindle pole body"/>
    <property type="evidence" value="ECO:0007669"/>
    <property type="project" value="TreeGrafter"/>
</dbReference>
<dbReference type="InParanoid" id="A0A1Y2E018"/>
<reference evidence="21 22" key="1">
    <citation type="submission" date="2016-07" db="EMBL/GenBank/DDBJ databases">
        <title>Pervasive Adenine N6-methylation of Active Genes in Fungi.</title>
        <authorList>
            <consortium name="DOE Joint Genome Institute"/>
            <person name="Mondo S.J."/>
            <person name="Dannebaum R.O."/>
            <person name="Kuo R.C."/>
            <person name="Labutti K."/>
            <person name="Haridas S."/>
            <person name="Kuo A."/>
            <person name="Salamov A."/>
            <person name="Ahrendt S.R."/>
            <person name="Lipzen A."/>
            <person name="Sullivan W."/>
            <person name="Andreopoulos W.B."/>
            <person name="Clum A."/>
            <person name="Lindquist E."/>
            <person name="Daum C."/>
            <person name="Ramamoorthy G.K."/>
            <person name="Gryganskyi A."/>
            <person name="Culley D."/>
            <person name="Magnuson J.K."/>
            <person name="James T.Y."/>
            <person name="O'Malley M.A."/>
            <person name="Stajich J.E."/>
            <person name="Spatafora J.W."/>
            <person name="Visel A."/>
            <person name="Grigoriev I.V."/>
        </authorList>
    </citation>
    <scope>NUCLEOTIDE SEQUENCE [LARGE SCALE GENOMIC DNA]</scope>
    <source>
        <strain evidence="21 22">CBS 129021</strain>
    </source>
</reference>
<evidence type="ECO:0000256" key="3">
    <source>
        <dbReference type="ARBA" id="ARBA00004629"/>
    </source>
</evidence>
<comment type="subcellular location">
    <subcellularLocation>
        <location evidence="3">Chromosome</location>
        <location evidence="3">Centromere</location>
        <location evidence="3">Kinetochore</location>
    </subcellularLocation>
    <subcellularLocation>
        <location evidence="2">Cytoplasm</location>
        <location evidence="2">Cytoskeleton</location>
        <location evidence="2">Spindle</location>
    </subcellularLocation>
    <subcellularLocation>
        <location evidence="1">Nucleus</location>
    </subcellularLocation>
</comment>
<comment type="caution">
    <text evidence="21">The sequence shown here is derived from an EMBL/GenBank/DDBJ whole genome shotgun (WGS) entry which is preliminary data.</text>
</comment>
<dbReference type="InterPro" id="IPR040457">
    <property type="entry name" value="GCP_C"/>
</dbReference>
<evidence type="ECO:0000256" key="7">
    <source>
        <dbReference type="ARBA" id="ARBA00022454"/>
    </source>
</evidence>
<evidence type="ECO:0000256" key="12">
    <source>
        <dbReference type="ARBA" id="ARBA00022829"/>
    </source>
</evidence>
<accession>A0A1Y2E018</accession>
<dbReference type="Gene3D" id="1.20.120.1900">
    <property type="entry name" value="Gamma-tubulin complex, C-terminal domain"/>
    <property type="match status" value="1"/>
</dbReference>
<sequence length="1419" mass="159156">MADEDDTDIFGISNFWKSSRWLDPLDKKQNEFFDLDIQASEKSCWETIESSTTEVVSDEFFKLPAALTTLNFDGQAISQDDTARLQLPLPRKAGQRSVDFFNDAWISNEATPNVRAEFKSWDGFTMLDTPPAPALFATEAGATIYDAVLSSPQDPLKIQNSDHNAIEADPYTASLLALALGRASIFFVWDRERSSFTPDLNQMRVSGYSADVLQGLQNLCITCGNITRFLSAMVWITYKTHPSPGRIALAKAVDILLVAIQTKLGSHARTIRSLLQLQSMIQPVHSILTYFKSLITKLERAINDEHLLSIIFDETQALEHGNELLSEVMREVLARVSKPWADFAQEWIGTKPESGIGITKDGPGRSFVKVENVAFMDDFGLEIEEPDYVLDHDRMPDFVPEEITRVMFETGRNLRLLRTHLPDHPLCYADNHRASESPALAWHFDWNSIQGMQKEVDEYEMSLFELVRRPLDRSDEQSHVRMRQEQSQITYELQLFGRGESDMVEHLLASIKQLNEPLPAVIEESGLSRLLLDRLLENKQGTEQAGLALTPHWSLLPLLTFGPLVEAQARLVNREYMKLLFSAHNLRAHITLQREFHLLGNGFFCTRLSHSLFDSELETAERQAGVTRYGGMMGLRLGGRDSWPPASSELRLALMGVLTESYLPPSGHGSSRHPSGEISDLPRHLSFAVRDLSDEEIDRCMDPSSLEALDFLRLSYKPPSPLTPIMTPVILVKYDRIFKLLLRVLRMLYVVSELFRDTSARTSQWRGIDNTSLRFRIEAQHFVSSITTYFFDTGIGIPWARFEDWLDKVQSTLENDDTDAKSRHVLSPDEMREYHEQVLDQIMHTLLLRKRQQPVLKLLEDIFTLILRFSKRAWEEAHGKPGSKSGTASPKELYAAFKKKVGVFITVCRGMSEKGGHTLRQTKNEATIDERKAGLKEENTIDRLLLHLEITSVEYNFSIIRPIEHTVAVIMSRAGSARNLTLTEELEKLEQSITLTLQEIDRNFSKAHRIVTTSILPLVEQYGEHSKNVWEASKFWKQFFEASANVSLSGYEEQANDEDATAADETTRLTDTTTSEDYTPSGHDDSSADQSAYHEQQSMHRDVEDSLLDDGSLAGSTPRPPATKSLRPQQLQFANLDSPYENLRRELKGDRDPTAKSGRAFPDSDDDDDTTQIHTKLLPDMSMEPHSSSILEAPTPTQESKNGRSKDPLLHRVLDRTFRIQATPHKGGGGGGGALAARDISPDKTDRTRRALWADSPQSSPEIAAPTLRTNLYSAGMSPLKAPRGLGRAASGVGRGLRDAGPRTPGVSVQTPGTARKTRDVYASDGGKGKLARDPDEIMWDSDEDEDTGSVLFGGMSPPKTIQFALPPSKLMQTPAREASKRIVEDILMTAGAAPEYGESSDYSPTMVKMNQDILDDTF</sequence>
<dbReference type="GO" id="GO:0000930">
    <property type="term" value="C:gamma-tubulin complex"/>
    <property type="evidence" value="ECO:0007669"/>
    <property type="project" value="UniProtKB-ARBA"/>
</dbReference>
<keyword evidence="13" id="KW-0995">Kinetochore</keyword>
<evidence type="ECO:0000256" key="15">
    <source>
        <dbReference type="ARBA" id="ARBA00023242"/>
    </source>
</evidence>
<feature type="region of interest" description="Disordered" evidence="18">
    <location>
        <begin position="1051"/>
        <end position="1208"/>
    </location>
</feature>
<evidence type="ECO:0000256" key="10">
    <source>
        <dbReference type="ARBA" id="ARBA00022701"/>
    </source>
</evidence>
<keyword evidence="15" id="KW-0539">Nucleus</keyword>
<dbReference type="PANTHER" id="PTHR28200:SF1">
    <property type="entry name" value="DASH COMPLEX SUBUNIT ASK1"/>
    <property type="match status" value="1"/>
</dbReference>
<evidence type="ECO:0000313" key="22">
    <source>
        <dbReference type="Proteomes" id="UP000193689"/>
    </source>
</evidence>
<keyword evidence="7" id="KW-0158">Chromosome</keyword>
<proteinExistence type="inferred from homology"/>
<feature type="compositionally biased region" description="Basic and acidic residues" evidence="18">
    <location>
        <begin position="1317"/>
        <end position="1335"/>
    </location>
</feature>
<dbReference type="Pfam" id="PF04130">
    <property type="entry name" value="GCP_C_terminal"/>
    <property type="match status" value="1"/>
</dbReference>
<evidence type="ECO:0000256" key="13">
    <source>
        <dbReference type="ARBA" id="ARBA00022838"/>
    </source>
</evidence>
<evidence type="ECO:0000259" key="19">
    <source>
        <dbReference type="Pfam" id="PF04130"/>
    </source>
</evidence>
<dbReference type="Proteomes" id="UP000193689">
    <property type="component" value="Unassembled WGS sequence"/>
</dbReference>
<dbReference type="GO" id="GO:0042729">
    <property type="term" value="C:DASH complex"/>
    <property type="evidence" value="ECO:0007669"/>
    <property type="project" value="InterPro"/>
</dbReference>
<dbReference type="PANTHER" id="PTHR28200">
    <property type="entry name" value="DASH COMPLEX SUBUNIT ASK1"/>
    <property type="match status" value="1"/>
</dbReference>
<keyword evidence="9" id="KW-0132">Cell division</keyword>
<feature type="compositionally biased region" description="Basic and acidic residues" evidence="18">
    <location>
        <begin position="1142"/>
        <end position="1154"/>
    </location>
</feature>
<evidence type="ECO:0000256" key="9">
    <source>
        <dbReference type="ARBA" id="ARBA00022618"/>
    </source>
</evidence>
<dbReference type="OrthoDB" id="775571at2759"/>
<dbReference type="GO" id="GO:0051301">
    <property type="term" value="P:cell division"/>
    <property type="evidence" value="ECO:0007669"/>
    <property type="project" value="UniProtKB-KW"/>
</dbReference>
<keyword evidence="10" id="KW-0493">Microtubule</keyword>
<dbReference type="Pfam" id="PF17681">
    <property type="entry name" value="GCP_N_terminal"/>
    <property type="match status" value="1"/>
</dbReference>
<keyword evidence="16" id="KW-0131">Cell cycle</keyword>
<evidence type="ECO:0000256" key="4">
    <source>
        <dbReference type="ARBA" id="ARBA00010337"/>
    </source>
</evidence>
<comment type="similarity">
    <text evidence="4">Belongs to the TUBGCP family.</text>
</comment>
<keyword evidence="11" id="KW-0498">Mitosis</keyword>
<comment type="similarity">
    <text evidence="5">Belongs to the DASH complex ASK1 family.</text>
</comment>
<feature type="domain" description="Gamma tubulin complex component protein N-terminal" evidence="20">
    <location>
        <begin position="175"/>
        <end position="442"/>
    </location>
</feature>
<dbReference type="RefSeq" id="XP_040716040.1">
    <property type="nucleotide sequence ID" value="XM_040863737.1"/>
</dbReference>
<organism evidence="21 22">
    <name type="scientific">Pseudomassariella vexata</name>
    <dbReference type="NCBI Taxonomy" id="1141098"/>
    <lineage>
        <taxon>Eukaryota</taxon>
        <taxon>Fungi</taxon>
        <taxon>Dikarya</taxon>
        <taxon>Ascomycota</taxon>
        <taxon>Pezizomycotina</taxon>
        <taxon>Sordariomycetes</taxon>
        <taxon>Xylariomycetidae</taxon>
        <taxon>Amphisphaeriales</taxon>
        <taxon>Pseudomassariaceae</taxon>
        <taxon>Pseudomassariella</taxon>
    </lineage>
</organism>
<dbReference type="InterPro" id="IPR041470">
    <property type="entry name" value="GCP_N"/>
</dbReference>
<evidence type="ECO:0000259" key="20">
    <source>
        <dbReference type="Pfam" id="PF17681"/>
    </source>
</evidence>
<evidence type="ECO:0000256" key="1">
    <source>
        <dbReference type="ARBA" id="ARBA00004123"/>
    </source>
</evidence>
<dbReference type="InterPro" id="IPR042241">
    <property type="entry name" value="GCP_C_sf"/>
</dbReference>
<gene>
    <name evidence="21" type="ORF">BCR38DRAFT_484364</name>
</gene>
<dbReference type="Pfam" id="PF08655">
    <property type="entry name" value="DASH_Ask1"/>
    <property type="match status" value="1"/>
</dbReference>
<evidence type="ECO:0000256" key="17">
    <source>
        <dbReference type="ARBA" id="ARBA00023328"/>
    </source>
</evidence>
<feature type="compositionally biased region" description="Polar residues" evidence="18">
    <location>
        <begin position="1126"/>
        <end position="1135"/>
    </location>
</feature>
<feature type="compositionally biased region" description="Low complexity" evidence="18">
    <location>
        <begin position="1069"/>
        <end position="1079"/>
    </location>
</feature>
<dbReference type="GO" id="GO:0008608">
    <property type="term" value="P:attachment of spindle microtubules to kinetochore"/>
    <property type="evidence" value="ECO:0007669"/>
    <property type="project" value="InterPro"/>
</dbReference>
<feature type="domain" description="Gamma tubulin complex component C-terminal" evidence="19">
    <location>
        <begin position="586"/>
        <end position="949"/>
    </location>
</feature>
<feature type="region of interest" description="Disordered" evidence="18">
    <location>
        <begin position="1222"/>
        <end position="1243"/>
    </location>
</feature>
<feature type="region of interest" description="Disordered" evidence="18">
    <location>
        <begin position="1284"/>
        <end position="1335"/>
    </location>
</feature>
<dbReference type="GO" id="GO:0072686">
    <property type="term" value="C:mitotic spindle"/>
    <property type="evidence" value="ECO:0007669"/>
    <property type="project" value="InterPro"/>
</dbReference>
<evidence type="ECO:0000256" key="18">
    <source>
        <dbReference type="SAM" id="MobiDB-lite"/>
    </source>
</evidence>
<protein>
    <recommendedName>
        <fullName evidence="6">DASH complex subunit ASK1</fullName>
    </recommendedName>
</protein>
<evidence type="ECO:0000256" key="14">
    <source>
        <dbReference type="ARBA" id="ARBA00023212"/>
    </source>
</evidence>
<dbReference type="InterPro" id="IPR013964">
    <property type="entry name" value="DASH_Ask1"/>
</dbReference>
<dbReference type="STRING" id="1141098.A0A1Y2E018"/>
<dbReference type="GO" id="GO:0007020">
    <property type="term" value="P:microtubule nucleation"/>
    <property type="evidence" value="ECO:0007669"/>
    <property type="project" value="UniProtKB-ARBA"/>
</dbReference>
<dbReference type="EMBL" id="MCFJ01000006">
    <property type="protein sequence ID" value="ORY64888.1"/>
    <property type="molecule type" value="Genomic_DNA"/>
</dbReference>
<feature type="compositionally biased region" description="Polar residues" evidence="18">
    <location>
        <begin position="1185"/>
        <end position="1200"/>
    </location>
</feature>
<evidence type="ECO:0000256" key="5">
    <source>
        <dbReference type="ARBA" id="ARBA00010731"/>
    </source>
</evidence>
<evidence type="ECO:0000256" key="2">
    <source>
        <dbReference type="ARBA" id="ARBA00004186"/>
    </source>
</evidence>
<evidence type="ECO:0000256" key="16">
    <source>
        <dbReference type="ARBA" id="ARBA00023306"/>
    </source>
</evidence>
<dbReference type="GeneID" id="63779949"/>
<evidence type="ECO:0000256" key="8">
    <source>
        <dbReference type="ARBA" id="ARBA00022490"/>
    </source>
</evidence>
<dbReference type="GO" id="GO:0005874">
    <property type="term" value="C:microtubule"/>
    <property type="evidence" value="ECO:0007669"/>
    <property type="project" value="UniProtKB-KW"/>
</dbReference>
<name>A0A1Y2E018_9PEZI</name>
<keyword evidence="17" id="KW-0137">Centromere</keyword>
<keyword evidence="8" id="KW-0963">Cytoplasm</keyword>
<keyword evidence="22" id="KW-1185">Reference proteome</keyword>
<keyword evidence="12" id="KW-0159">Chromosome partition</keyword>